<sequence>MKATTAIFLTIATLATAAPSPNAATNLGLLTTRQGCSYACVCQTDGEGEGPSPDTTRCCTGGTPVNEGVACTEMNFAAAVNFVGCCTLGHICTVASGCDPIPDN</sequence>
<feature type="chain" id="PRO_5004208476" description="Hydrophobin" evidence="1">
    <location>
        <begin position="18"/>
        <end position="104"/>
    </location>
</feature>
<protein>
    <recommendedName>
        <fullName evidence="4">Hydrophobin</fullName>
    </recommendedName>
</protein>
<evidence type="ECO:0000313" key="2">
    <source>
        <dbReference type="EMBL" id="EAQ87178.1"/>
    </source>
</evidence>
<proteinExistence type="predicted"/>
<dbReference type="EMBL" id="CH408032">
    <property type="protein sequence ID" value="EAQ87178.1"/>
    <property type="molecule type" value="Genomic_DNA"/>
</dbReference>
<organism evidence="2 3">
    <name type="scientific">Chaetomium globosum (strain ATCC 6205 / CBS 148.51 / DSM 1962 / NBRC 6347 / NRRL 1970)</name>
    <name type="common">Soil fungus</name>
    <dbReference type="NCBI Taxonomy" id="306901"/>
    <lineage>
        <taxon>Eukaryota</taxon>
        <taxon>Fungi</taxon>
        <taxon>Dikarya</taxon>
        <taxon>Ascomycota</taxon>
        <taxon>Pezizomycotina</taxon>
        <taxon>Sordariomycetes</taxon>
        <taxon>Sordariomycetidae</taxon>
        <taxon>Sordariales</taxon>
        <taxon>Chaetomiaceae</taxon>
        <taxon>Chaetomium</taxon>
    </lineage>
</organism>
<gene>
    <name evidence="2" type="ORF">CHGG_03797</name>
</gene>
<keyword evidence="1" id="KW-0732">Signal</keyword>
<reference evidence="3" key="1">
    <citation type="journal article" date="2015" name="Genome Announc.">
        <title>Draft genome sequence of the cellulolytic fungus Chaetomium globosum.</title>
        <authorList>
            <person name="Cuomo C.A."/>
            <person name="Untereiner W.A."/>
            <person name="Ma L.-J."/>
            <person name="Grabherr M."/>
            <person name="Birren B.W."/>
        </authorList>
    </citation>
    <scope>NUCLEOTIDE SEQUENCE [LARGE SCALE GENOMIC DNA]</scope>
    <source>
        <strain evidence="3">ATCC 6205 / CBS 148.51 / DSM 1962 / NBRC 6347 / NRRL 1970</strain>
    </source>
</reference>
<feature type="signal peptide" evidence="1">
    <location>
        <begin position="1"/>
        <end position="17"/>
    </location>
</feature>
<evidence type="ECO:0000256" key="1">
    <source>
        <dbReference type="SAM" id="SignalP"/>
    </source>
</evidence>
<dbReference type="AlphaFoldDB" id="Q2H349"/>
<name>Q2H349_CHAGB</name>
<dbReference type="RefSeq" id="XP_001223011.1">
    <property type="nucleotide sequence ID" value="XM_001223010.1"/>
</dbReference>
<evidence type="ECO:0000313" key="3">
    <source>
        <dbReference type="Proteomes" id="UP000001056"/>
    </source>
</evidence>
<dbReference type="Proteomes" id="UP000001056">
    <property type="component" value="Unassembled WGS sequence"/>
</dbReference>
<dbReference type="OrthoDB" id="10313413at2759"/>
<evidence type="ECO:0008006" key="4">
    <source>
        <dbReference type="Google" id="ProtNLM"/>
    </source>
</evidence>
<dbReference type="HOGENOM" id="CLU_2249822_0_0_1"/>
<dbReference type="InParanoid" id="Q2H349"/>
<accession>Q2H349</accession>
<dbReference type="GeneID" id="4393045"/>
<dbReference type="VEuPathDB" id="FungiDB:CHGG_03797"/>
<keyword evidence="3" id="KW-1185">Reference proteome</keyword>